<evidence type="ECO:0000256" key="3">
    <source>
        <dbReference type="ARBA" id="ARBA00022989"/>
    </source>
</evidence>
<feature type="transmembrane region" description="Helical" evidence="5">
    <location>
        <begin position="118"/>
        <end position="135"/>
    </location>
</feature>
<feature type="transmembrane region" description="Helical" evidence="5">
    <location>
        <begin position="242"/>
        <end position="261"/>
    </location>
</feature>
<evidence type="ECO:0000256" key="4">
    <source>
        <dbReference type="ARBA" id="ARBA00023136"/>
    </source>
</evidence>
<dbReference type="KEGG" id="cwo:Cwoe_1143"/>
<comment type="subcellular location">
    <subcellularLocation>
        <location evidence="1">Membrane</location>
        <topology evidence="1">Multi-pass membrane protein</topology>
    </subcellularLocation>
</comment>
<reference evidence="7 8" key="1">
    <citation type="journal article" date="2010" name="Stand. Genomic Sci.">
        <title>Complete genome sequence of Conexibacter woesei type strain (ID131577).</title>
        <authorList>
            <person name="Pukall R."/>
            <person name="Lapidus A."/>
            <person name="Glavina Del Rio T."/>
            <person name="Copeland A."/>
            <person name="Tice H."/>
            <person name="Cheng J.-F."/>
            <person name="Lucas S."/>
            <person name="Chen F."/>
            <person name="Nolan M."/>
            <person name="Bruce D."/>
            <person name="Goodwin L."/>
            <person name="Pitluck S."/>
            <person name="Mavromatis K."/>
            <person name="Ivanova N."/>
            <person name="Ovchinnikova G."/>
            <person name="Pati A."/>
            <person name="Chen A."/>
            <person name="Palaniappan K."/>
            <person name="Land M."/>
            <person name="Hauser L."/>
            <person name="Chang Y.-J."/>
            <person name="Jeffries C.D."/>
            <person name="Chain P."/>
            <person name="Meincke L."/>
            <person name="Sims D."/>
            <person name="Brettin T."/>
            <person name="Detter J.C."/>
            <person name="Rohde M."/>
            <person name="Goeker M."/>
            <person name="Bristow J."/>
            <person name="Eisen J.A."/>
            <person name="Markowitz V."/>
            <person name="Kyrpides N.C."/>
            <person name="Klenk H.-P."/>
            <person name="Hugenholtz P."/>
        </authorList>
    </citation>
    <scope>NUCLEOTIDE SEQUENCE [LARGE SCALE GENOMIC DNA]</scope>
    <source>
        <strain evidence="8">DSM 14684 / CIP 108061 / JCM 11494 / NBRC 100937 / ID131577</strain>
    </source>
</reference>
<feature type="transmembrane region" description="Helical" evidence="5">
    <location>
        <begin position="94"/>
        <end position="111"/>
    </location>
</feature>
<organism evidence="7 8">
    <name type="scientific">Conexibacter woesei (strain DSM 14684 / CCUG 47730 / CIP 108061 / JCM 11494 / NBRC 100937 / ID131577)</name>
    <dbReference type="NCBI Taxonomy" id="469383"/>
    <lineage>
        <taxon>Bacteria</taxon>
        <taxon>Bacillati</taxon>
        <taxon>Actinomycetota</taxon>
        <taxon>Thermoleophilia</taxon>
        <taxon>Solirubrobacterales</taxon>
        <taxon>Conexibacteraceae</taxon>
        <taxon>Conexibacter</taxon>
    </lineage>
</organism>
<keyword evidence="8" id="KW-1185">Reference proteome</keyword>
<dbReference type="Proteomes" id="UP000008229">
    <property type="component" value="Chromosome"/>
</dbReference>
<evidence type="ECO:0000256" key="2">
    <source>
        <dbReference type="ARBA" id="ARBA00022692"/>
    </source>
</evidence>
<dbReference type="HOGENOM" id="CLU_734927_0_0_11"/>
<feature type="transmembrane region" description="Helical" evidence="5">
    <location>
        <begin position="289"/>
        <end position="306"/>
    </location>
</feature>
<evidence type="ECO:0000256" key="5">
    <source>
        <dbReference type="SAM" id="Phobius"/>
    </source>
</evidence>
<dbReference type="STRING" id="469383.Cwoe_1143"/>
<name>D3FDK0_CONWI</name>
<dbReference type="RefSeq" id="WP_012932625.1">
    <property type="nucleotide sequence ID" value="NC_013739.1"/>
</dbReference>
<feature type="transmembrane region" description="Helical" evidence="5">
    <location>
        <begin position="318"/>
        <end position="339"/>
    </location>
</feature>
<evidence type="ECO:0000259" key="6">
    <source>
        <dbReference type="Pfam" id="PF13515"/>
    </source>
</evidence>
<dbReference type="Pfam" id="PF13515">
    <property type="entry name" value="FUSC_2"/>
    <property type="match status" value="1"/>
</dbReference>
<accession>D3FDK0</accession>
<reference evidence="8" key="2">
    <citation type="submission" date="2010-01" db="EMBL/GenBank/DDBJ databases">
        <title>The complete genome of Conexibacter woesei DSM 14684.</title>
        <authorList>
            <consortium name="US DOE Joint Genome Institute (JGI-PGF)"/>
            <person name="Lucas S."/>
            <person name="Copeland A."/>
            <person name="Lapidus A."/>
            <person name="Glavina del Rio T."/>
            <person name="Dalin E."/>
            <person name="Tice H."/>
            <person name="Bruce D."/>
            <person name="Goodwin L."/>
            <person name="Pitluck S."/>
            <person name="Kyrpides N."/>
            <person name="Mavromatis K."/>
            <person name="Ivanova N."/>
            <person name="Mikhailova N."/>
            <person name="Chertkov O."/>
            <person name="Brettin T."/>
            <person name="Detter J.C."/>
            <person name="Han C."/>
            <person name="Larimer F."/>
            <person name="Land M."/>
            <person name="Hauser L."/>
            <person name="Markowitz V."/>
            <person name="Cheng J.-F."/>
            <person name="Hugenholtz P."/>
            <person name="Woyke T."/>
            <person name="Wu D."/>
            <person name="Pukall R."/>
            <person name="Steenblock K."/>
            <person name="Schneider S."/>
            <person name="Klenk H.-P."/>
            <person name="Eisen J.A."/>
        </authorList>
    </citation>
    <scope>NUCLEOTIDE SEQUENCE [LARGE SCALE GENOMIC DNA]</scope>
    <source>
        <strain evidence="8">DSM 14684 / CIP 108061 / JCM 11494 / NBRC 100937 / ID131577</strain>
    </source>
</reference>
<keyword evidence="4 5" id="KW-0472">Membrane</keyword>
<evidence type="ECO:0000313" key="7">
    <source>
        <dbReference type="EMBL" id="ADB49574.1"/>
    </source>
</evidence>
<gene>
    <name evidence="7" type="ordered locus">Cwoe_1143</name>
</gene>
<dbReference type="InterPro" id="IPR049453">
    <property type="entry name" value="Memb_transporter_dom"/>
</dbReference>
<evidence type="ECO:0000313" key="8">
    <source>
        <dbReference type="Proteomes" id="UP000008229"/>
    </source>
</evidence>
<dbReference type="eggNOG" id="COG1289">
    <property type="taxonomic scope" value="Bacteria"/>
</dbReference>
<feature type="transmembrane region" description="Helical" evidence="5">
    <location>
        <begin position="147"/>
        <end position="165"/>
    </location>
</feature>
<dbReference type="GO" id="GO:0016020">
    <property type="term" value="C:membrane"/>
    <property type="evidence" value="ECO:0007669"/>
    <property type="project" value="UniProtKB-SubCell"/>
</dbReference>
<sequence length="352" mass="35873">MAGAGSLWSEAFGVERAGVDAIAGLAGALAACGPLALGIALGEPAIGVTACFGGLNAALAVPRGPLRERLGWGVAAALLCCVSVALATLVQPSVAASVVAAFVVVAVATSLRTFGPDGGLTGFVVCAIFTITNGIPAGSLDAGERTLWFLAGSAVGVVLMVLAYARNASPPAPPSTGPSRLEQLRDTFAHDRLLRAHALRLASVVAATTLLYRVLDLEHGYWVPLTVLAVLQPDEHASSVRAVQRAAGTLLGTIAIALLTVLTGQEWLMVAAQGLAAFGLFALFSRGYFWLVVMLTPTALLTVSAVDYQGAGIALERAGWSALGIVAGLAIGELAWRLAPHLPSVRRQAAGS</sequence>
<feature type="transmembrane region" description="Helical" evidence="5">
    <location>
        <begin position="70"/>
        <end position="88"/>
    </location>
</feature>
<evidence type="ECO:0000256" key="1">
    <source>
        <dbReference type="ARBA" id="ARBA00004141"/>
    </source>
</evidence>
<keyword evidence="2 5" id="KW-0812">Transmembrane</keyword>
<dbReference type="EMBL" id="CP001854">
    <property type="protein sequence ID" value="ADB49574.1"/>
    <property type="molecule type" value="Genomic_DNA"/>
</dbReference>
<proteinExistence type="predicted"/>
<dbReference type="OrthoDB" id="3816110at2"/>
<feature type="domain" description="Integral membrane bound transporter" evidence="6">
    <location>
        <begin position="209"/>
        <end position="331"/>
    </location>
</feature>
<protein>
    <recommendedName>
        <fullName evidence="6">Integral membrane bound transporter domain-containing protein</fullName>
    </recommendedName>
</protein>
<keyword evidence="3 5" id="KW-1133">Transmembrane helix</keyword>
<dbReference type="AlphaFoldDB" id="D3FDK0"/>